<feature type="compositionally biased region" description="Basic and acidic residues" evidence="1">
    <location>
        <begin position="343"/>
        <end position="353"/>
    </location>
</feature>
<accession>A0A8S5TF18</accession>
<organism evidence="2">
    <name type="scientific">Siphoviridae sp. ctENB54</name>
    <dbReference type="NCBI Taxonomy" id="2827815"/>
    <lineage>
        <taxon>Viruses</taxon>
        <taxon>Duplodnaviria</taxon>
        <taxon>Heunggongvirae</taxon>
        <taxon>Uroviricota</taxon>
        <taxon>Caudoviricetes</taxon>
    </lineage>
</organism>
<evidence type="ECO:0000313" key="2">
    <source>
        <dbReference type="EMBL" id="DAF61346.1"/>
    </source>
</evidence>
<protein>
    <submittedName>
        <fullName evidence="2">Uncharacterized protein</fullName>
    </submittedName>
</protein>
<sequence length="571" mass="65460">MQKKYFTIEDLIRFCEQKKMYNFSSKESGKPIVIQAIQDFSSADVEETEDNKLYAKVRVCHTLLNRNGSYISEDSMKAAMPSLKYSPLLANIHQLNDGTWDFHSHDYHIEKDEDGNENVVYDEKQVGTFTADEPYLEYDKEMDKTYVVARVAIPESYTRCADIIREKNGTKVSCELIIYECSYNAKEKYLQLDNFEFAGCTCLGSEKDGTPIGEGMLGSKITLEDFSEENNSLIKFNEKMVELQARLEKLETACFDNKKDNSKEGGNENLSKFEELCQKYEKTVDDITFDYENMSDDELVEAFAKAFDETDSADDGSEGADTPSGSETITDGNEEGENNPTEKNPDESEKGDTTEDETPFIDDDESKKKINNALTRTFEISHDDIRYALYNLLSSYEDVDNEWYYITGVYDSYFVYESWDGGKIYGQKYTKDNDNVALDGERYSLHKTYLTDSEYAEIESMRSNYAELKAFKENVEKNELHSKKESLLADEKYSVLSDNEAFTELKKNMDNYSLDDLETKAKVIFADYVSSVGNFSLNSSNENKSHSMQLFGNPNTRRNSRSGRYGDIFKK</sequence>
<proteinExistence type="predicted"/>
<feature type="compositionally biased region" description="Polar residues" evidence="1">
    <location>
        <begin position="543"/>
        <end position="557"/>
    </location>
</feature>
<feature type="region of interest" description="Disordered" evidence="1">
    <location>
        <begin position="309"/>
        <end position="366"/>
    </location>
</feature>
<feature type="compositionally biased region" description="Acidic residues" evidence="1">
    <location>
        <begin position="354"/>
        <end position="364"/>
    </location>
</feature>
<name>A0A8S5TF18_9CAUD</name>
<feature type="region of interest" description="Disordered" evidence="1">
    <location>
        <begin position="543"/>
        <end position="571"/>
    </location>
</feature>
<dbReference type="EMBL" id="BK032808">
    <property type="protein sequence ID" value="DAF61346.1"/>
    <property type="molecule type" value="Genomic_DNA"/>
</dbReference>
<feature type="compositionally biased region" description="Acidic residues" evidence="1">
    <location>
        <begin position="309"/>
        <end position="318"/>
    </location>
</feature>
<reference evidence="2" key="1">
    <citation type="journal article" date="2021" name="Proc. Natl. Acad. Sci. U.S.A.">
        <title>A Catalog of Tens of Thousands of Viruses from Human Metagenomes Reveals Hidden Associations with Chronic Diseases.</title>
        <authorList>
            <person name="Tisza M.J."/>
            <person name="Buck C.B."/>
        </authorList>
    </citation>
    <scope>NUCLEOTIDE SEQUENCE</scope>
    <source>
        <strain evidence="2">CtENB54</strain>
    </source>
</reference>
<evidence type="ECO:0000256" key="1">
    <source>
        <dbReference type="SAM" id="MobiDB-lite"/>
    </source>
</evidence>